<dbReference type="EMBL" id="JBHUMV010000003">
    <property type="protein sequence ID" value="MFD2754293.1"/>
    <property type="molecule type" value="Genomic_DNA"/>
</dbReference>
<gene>
    <name evidence="1" type="ORF">ACFSW6_09345</name>
</gene>
<organism evidence="1 2">
    <name type="scientific">Comamonas terrae</name>
    <dbReference type="NCBI Taxonomy" id="673548"/>
    <lineage>
        <taxon>Bacteria</taxon>
        <taxon>Pseudomonadati</taxon>
        <taxon>Pseudomonadota</taxon>
        <taxon>Betaproteobacteria</taxon>
        <taxon>Burkholderiales</taxon>
        <taxon>Comamonadaceae</taxon>
        <taxon>Comamonas</taxon>
    </lineage>
</organism>
<evidence type="ECO:0000313" key="1">
    <source>
        <dbReference type="EMBL" id="MFD2754293.1"/>
    </source>
</evidence>
<evidence type="ECO:0000313" key="2">
    <source>
        <dbReference type="Proteomes" id="UP001597463"/>
    </source>
</evidence>
<protein>
    <submittedName>
        <fullName evidence="1">Uncharacterized protein</fullName>
    </submittedName>
</protein>
<reference evidence="2" key="1">
    <citation type="journal article" date="2019" name="Int. J. Syst. Evol. Microbiol.">
        <title>The Global Catalogue of Microorganisms (GCM) 10K type strain sequencing project: providing services to taxonomists for standard genome sequencing and annotation.</title>
        <authorList>
            <consortium name="The Broad Institute Genomics Platform"/>
            <consortium name="The Broad Institute Genome Sequencing Center for Infectious Disease"/>
            <person name="Wu L."/>
            <person name="Ma J."/>
        </authorList>
    </citation>
    <scope>NUCLEOTIDE SEQUENCE [LARGE SCALE GENOMIC DNA]</scope>
    <source>
        <strain evidence="2">TISTR 1906</strain>
    </source>
</reference>
<name>A0ABW5ULQ6_9BURK</name>
<accession>A0ABW5ULQ6</accession>
<dbReference type="Proteomes" id="UP001597463">
    <property type="component" value="Unassembled WGS sequence"/>
</dbReference>
<keyword evidence="2" id="KW-1185">Reference proteome</keyword>
<comment type="caution">
    <text evidence="1">The sequence shown here is derived from an EMBL/GenBank/DDBJ whole genome shotgun (WGS) entry which is preliminary data.</text>
</comment>
<sequence>MRIILTSGGTAIDLPPDLVWADELGWSAVAQSTKRSAFQTLIVSAMARQGGRPITLQGEGNSAWIDRATLKTIKSWSEVPGLRMQLDIRGEIFTVIFDHGDAEEMRALAMQSVIDYADKQDGDYYCSLVLRFLEASEL</sequence>
<dbReference type="RefSeq" id="WP_066481766.1">
    <property type="nucleotide sequence ID" value="NZ_BCNT01000016.1"/>
</dbReference>
<proteinExistence type="predicted"/>